<protein>
    <submittedName>
        <fullName evidence="1">Uncharacterized protein</fullName>
    </submittedName>
</protein>
<keyword evidence="2" id="KW-1185">Reference proteome</keyword>
<dbReference type="STRING" id="661478.OP10G_2330"/>
<proteinExistence type="predicted"/>
<sequence>MSIISPFTDLHELAKIIAYQRKGTKLRIAKGVDLSRNV</sequence>
<organism evidence="1 2">
    <name type="scientific">Fimbriimonas ginsengisoli Gsoil 348</name>
    <dbReference type="NCBI Taxonomy" id="661478"/>
    <lineage>
        <taxon>Bacteria</taxon>
        <taxon>Bacillati</taxon>
        <taxon>Armatimonadota</taxon>
        <taxon>Fimbriimonadia</taxon>
        <taxon>Fimbriimonadales</taxon>
        <taxon>Fimbriimonadaceae</taxon>
        <taxon>Fimbriimonas</taxon>
    </lineage>
</organism>
<dbReference type="HOGENOM" id="CLU_3328153_0_0_0"/>
<accession>A0A068NQ64</accession>
<dbReference type="AlphaFoldDB" id="A0A068NQ64"/>
<dbReference type="Proteomes" id="UP000027982">
    <property type="component" value="Chromosome"/>
</dbReference>
<dbReference type="KEGG" id="fgi:OP10G_2330"/>
<gene>
    <name evidence="1" type="ORF">OP10G_2330</name>
</gene>
<evidence type="ECO:0000313" key="2">
    <source>
        <dbReference type="Proteomes" id="UP000027982"/>
    </source>
</evidence>
<reference evidence="1 2" key="1">
    <citation type="journal article" date="2014" name="PLoS ONE">
        <title>The first complete genome sequence of the class fimbriimonadia in the phylum armatimonadetes.</title>
        <authorList>
            <person name="Hu Z.Y."/>
            <person name="Wang Y.Z."/>
            <person name="Im W.T."/>
            <person name="Wang S.Y."/>
            <person name="Zhao G.P."/>
            <person name="Zheng H.J."/>
            <person name="Quan Z.X."/>
        </authorList>
    </citation>
    <scope>NUCLEOTIDE SEQUENCE [LARGE SCALE GENOMIC DNA]</scope>
    <source>
        <strain evidence="1">Gsoil 348</strain>
    </source>
</reference>
<dbReference type="EMBL" id="CP007139">
    <property type="protein sequence ID" value="AIE85698.1"/>
    <property type="molecule type" value="Genomic_DNA"/>
</dbReference>
<name>A0A068NQ64_FIMGI</name>
<evidence type="ECO:0000313" key="1">
    <source>
        <dbReference type="EMBL" id="AIE85698.1"/>
    </source>
</evidence>